<keyword evidence="3" id="KW-1185">Reference proteome</keyword>
<dbReference type="AlphaFoldDB" id="A0AAN5CF02"/>
<proteinExistence type="predicted"/>
<sequence>YFIHFMAMYRNFINTTDIFSGDFYDYDTLLPIGNKTGGDDYPDDLPSPEFLIYAFLRIAYPITGACALIAYLRVNQITRPCDRIPPICLFLIIPSLVQIVISNAIDLWIANVICGSAISIYAFLIWFCCPFSVDENPRPFFSRITAHPF</sequence>
<protein>
    <submittedName>
        <fullName evidence="2">Uncharacterized protein</fullName>
    </submittedName>
</protein>
<dbReference type="Proteomes" id="UP001328107">
    <property type="component" value="Unassembled WGS sequence"/>
</dbReference>
<feature type="non-terminal residue" evidence="2">
    <location>
        <position position="1"/>
    </location>
</feature>
<reference evidence="3" key="1">
    <citation type="submission" date="2022-10" db="EMBL/GenBank/DDBJ databases">
        <title>Genome assembly of Pristionchus species.</title>
        <authorList>
            <person name="Yoshida K."/>
            <person name="Sommer R.J."/>
        </authorList>
    </citation>
    <scope>NUCLEOTIDE SEQUENCE [LARGE SCALE GENOMIC DNA]</scope>
    <source>
        <strain evidence="3">RS5460</strain>
    </source>
</reference>
<dbReference type="EMBL" id="BTRK01000003">
    <property type="protein sequence ID" value="GMR43460.1"/>
    <property type="molecule type" value="Genomic_DNA"/>
</dbReference>
<keyword evidence="1" id="KW-0472">Membrane</keyword>
<evidence type="ECO:0000313" key="2">
    <source>
        <dbReference type="EMBL" id="GMR43460.1"/>
    </source>
</evidence>
<feature type="transmembrane region" description="Helical" evidence="1">
    <location>
        <begin position="107"/>
        <end position="133"/>
    </location>
</feature>
<organism evidence="2 3">
    <name type="scientific">Pristionchus mayeri</name>
    <dbReference type="NCBI Taxonomy" id="1317129"/>
    <lineage>
        <taxon>Eukaryota</taxon>
        <taxon>Metazoa</taxon>
        <taxon>Ecdysozoa</taxon>
        <taxon>Nematoda</taxon>
        <taxon>Chromadorea</taxon>
        <taxon>Rhabditida</taxon>
        <taxon>Rhabditina</taxon>
        <taxon>Diplogasteromorpha</taxon>
        <taxon>Diplogasteroidea</taxon>
        <taxon>Neodiplogasteridae</taxon>
        <taxon>Pristionchus</taxon>
    </lineage>
</organism>
<gene>
    <name evidence="2" type="ORF">PMAYCL1PPCAC_13655</name>
</gene>
<keyword evidence="1" id="KW-1133">Transmembrane helix</keyword>
<name>A0AAN5CF02_9BILA</name>
<comment type="caution">
    <text evidence="2">The sequence shown here is derived from an EMBL/GenBank/DDBJ whole genome shotgun (WGS) entry which is preliminary data.</text>
</comment>
<feature type="transmembrane region" description="Helical" evidence="1">
    <location>
        <begin position="84"/>
        <end position="101"/>
    </location>
</feature>
<feature type="non-terminal residue" evidence="2">
    <location>
        <position position="149"/>
    </location>
</feature>
<feature type="transmembrane region" description="Helical" evidence="1">
    <location>
        <begin position="50"/>
        <end position="72"/>
    </location>
</feature>
<evidence type="ECO:0000313" key="3">
    <source>
        <dbReference type="Proteomes" id="UP001328107"/>
    </source>
</evidence>
<keyword evidence="1" id="KW-0812">Transmembrane</keyword>
<accession>A0AAN5CF02</accession>
<evidence type="ECO:0000256" key="1">
    <source>
        <dbReference type="SAM" id="Phobius"/>
    </source>
</evidence>